<dbReference type="AlphaFoldDB" id="A0A8E2UWB8"/>
<reference evidence="1 2" key="1">
    <citation type="submission" date="2018-03" db="EMBL/GenBank/DDBJ databases">
        <authorList>
            <person name="Nguyen K."/>
            <person name="Fouts D."/>
            <person name="Sutton G."/>
        </authorList>
    </citation>
    <scope>NUCLEOTIDE SEQUENCE [LARGE SCALE GENOMIC DNA]</scope>
    <source>
        <strain evidence="1 2">AU17135</strain>
    </source>
</reference>
<sequence length="112" mass="12618">MSDLLVECGNGIVAATRSSKVRARIARVTDARRGSTRKQAGMGAAAGELAMHGLATFAMPLARPFTPVAIRYTRWVNLRRAAHARMRARLRRFSRPSRLWRRLLRYATARRA</sequence>
<accession>A0A8E2UWB8</accession>
<dbReference type="RefSeq" id="WP_105767746.1">
    <property type="nucleotide sequence ID" value="NZ_CADFDF010000005.1"/>
</dbReference>
<evidence type="ECO:0000313" key="2">
    <source>
        <dbReference type="Proteomes" id="UP000237686"/>
    </source>
</evidence>
<dbReference type="Proteomes" id="UP000237686">
    <property type="component" value="Unassembled WGS sequence"/>
</dbReference>
<proteinExistence type="predicted"/>
<evidence type="ECO:0000313" key="1">
    <source>
        <dbReference type="EMBL" id="PRF26010.1"/>
    </source>
</evidence>
<comment type="caution">
    <text evidence="1">The sequence shown here is derived from an EMBL/GenBank/DDBJ whole genome shotgun (WGS) entry which is preliminary data.</text>
</comment>
<gene>
    <name evidence="1" type="ORF">C6P98_06595</name>
</gene>
<protein>
    <submittedName>
        <fullName evidence="1">Uncharacterized protein</fullName>
    </submittedName>
</protein>
<organism evidence="1 2">
    <name type="scientific">Burkholderia multivorans</name>
    <dbReference type="NCBI Taxonomy" id="87883"/>
    <lineage>
        <taxon>Bacteria</taxon>
        <taxon>Pseudomonadati</taxon>
        <taxon>Pseudomonadota</taxon>
        <taxon>Betaproteobacteria</taxon>
        <taxon>Burkholderiales</taxon>
        <taxon>Burkholderiaceae</taxon>
        <taxon>Burkholderia</taxon>
        <taxon>Burkholderia cepacia complex</taxon>
    </lineage>
</organism>
<name>A0A8E2UWB8_9BURK</name>
<dbReference type="EMBL" id="PVFZ01000017">
    <property type="protein sequence ID" value="PRF26010.1"/>
    <property type="molecule type" value="Genomic_DNA"/>
</dbReference>